<proteinExistence type="predicted"/>
<gene>
    <name evidence="1" type="ORF">S03H2_12188</name>
</gene>
<dbReference type="Gene3D" id="2.60.120.200">
    <property type="match status" value="1"/>
</dbReference>
<comment type="caution">
    <text evidence="1">The sequence shown here is derived from an EMBL/GenBank/DDBJ whole genome shotgun (WGS) entry which is preliminary data.</text>
</comment>
<sequence>MVTDEWQMLTCVMNTNDDTVKVYVDGTFYANTSGIADLNNNANHNMVIGYALGYGQYFDGLIDEFYFYGDALSDGMVEQLYNDGAGIFFEAPVEPSVNYTWTDDLNTNLVTYWNFDEGSGTNVEDVFSGKYNLTVTGNNWAGGFSNNSYEPSGDEDSDTGFG</sequence>
<dbReference type="SUPFAM" id="SSF49899">
    <property type="entry name" value="Concanavalin A-like lectins/glucanases"/>
    <property type="match status" value="1"/>
</dbReference>
<evidence type="ECO:0008006" key="2">
    <source>
        <dbReference type="Google" id="ProtNLM"/>
    </source>
</evidence>
<dbReference type="InterPro" id="IPR013320">
    <property type="entry name" value="ConA-like_dom_sf"/>
</dbReference>
<name>X1HL38_9ZZZZ</name>
<organism evidence="1">
    <name type="scientific">marine sediment metagenome</name>
    <dbReference type="NCBI Taxonomy" id="412755"/>
    <lineage>
        <taxon>unclassified sequences</taxon>
        <taxon>metagenomes</taxon>
        <taxon>ecological metagenomes</taxon>
    </lineage>
</organism>
<evidence type="ECO:0000313" key="1">
    <source>
        <dbReference type="EMBL" id="GAH46003.1"/>
    </source>
</evidence>
<dbReference type="Pfam" id="PF13385">
    <property type="entry name" value="Laminin_G_3"/>
    <property type="match status" value="1"/>
</dbReference>
<reference evidence="1" key="1">
    <citation type="journal article" date="2014" name="Front. Microbiol.">
        <title>High frequency of phylogenetically diverse reductive dehalogenase-homologous genes in deep subseafloor sedimentary metagenomes.</title>
        <authorList>
            <person name="Kawai M."/>
            <person name="Futagami T."/>
            <person name="Toyoda A."/>
            <person name="Takaki Y."/>
            <person name="Nishi S."/>
            <person name="Hori S."/>
            <person name="Arai W."/>
            <person name="Tsubouchi T."/>
            <person name="Morono Y."/>
            <person name="Uchiyama I."/>
            <person name="Ito T."/>
            <person name="Fujiyama A."/>
            <person name="Inagaki F."/>
            <person name="Takami H."/>
        </authorList>
    </citation>
    <scope>NUCLEOTIDE SEQUENCE</scope>
    <source>
        <strain evidence="1">Expedition CK06-06</strain>
    </source>
</reference>
<dbReference type="EMBL" id="BARU01006208">
    <property type="protein sequence ID" value="GAH46003.1"/>
    <property type="molecule type" value="Genomic_DNA"/>
</dbReference>
<accession>X1HL38</accession>
<dbReference type="AlphaFoldDB" id="X1HL38"/>
<protein>
    <recommendedName>
        <fullName evidence="2">LamG-like jellyroll fold domain-containing protein</fullName>
    </recommendedName>
</protein>
<feature type="non-terminal residue" evidence="1">
    <location>
        <position position="162"/>
    </location>
</feature>